<gene>
    <name evidence="1" type="ORF">E2C01_075262</name>
</gene>
<organism evidence="1 2">
    <name type="scientific">Portunus trituberculatus</name>
    <name type="common">Swimming crab</name>
    <name type="synonym">Neptunus trituberculatus</name>
    <dbReference type="NCBI Taxonomy" id="210409"/>
    <lineage>
        <taxon>Eukaryota</taxon>
        <taxon>Metazoa</taxon>
        <taxon>Ecdysozoa</taxon>
        <taxon>Arthropoda</taxon>
        <taxon>Crustacea</taxon>
        <taxon>Multicrustacea</taxon>
        <taxon>Malacostraca</taxon>
        <taxon>Eumalacostraca</taxon>
        <taxon>Eucarida</taxon>
        <taxon>Decapoda</taxon>
        <taxon>Pleocyemata</taxon>
        <taxon>Brachyura</taxon>
        <taxon>Eubrachyura</taxon>
        <taxon>Portunoidea</taxon>
        <taxon>Portunidae</taxon>
        <taxon>Portuninae</taxon>
        <taxon>Portunus</taxon>
    </lineage>
</organism>
<dbReference type="Proteomes" id="UP000324222">
    <property type="component" value="Unassembled WGS sequence"/>
</dbReference>
<sequence>MYFPEFSSLCSCSSLSSILQSSSPIHQCTLNPLITTPGELKFMHVDNVASGGAQYIGDHVVARGGACPSSLPERNPSLGSSLVVTLMGVCLTFSNSPRALPFTDSSPSCNPNLLASFASFTPSSLPHLPVPPPVN</sequence>
<reference evidence="1 2" key="1">
    <citation type="submission" date="2019-05" db="EMBL/GenBank/DDBJ databases">
        <title>Another draft genome of Portunus trituberculatus and its Hox gene families provides insights of decapod evolution.</title>
        <authorList>
            <person name="Jeong J.-H."/>
            <person name="Song I."/>
            <person name="Kim S."/>
            <person name="Choi T."/>
            <person name="Kim D."/>
            <person name="Ryu S."/>
            <person name="Kim W."/>
        </authorList>
    </citation>
    <scope>NUCLEOTIDE SEQUENCE [LARGE SCALE GENOMIC DNA]</scope>
    <source>
        <tissue evidence="1">Muscle</tissue>
    </source>
</reference>
<name>A0A5B7IFE0_PORTR</name>
<comment type="caution">
    <text evidence="1">The sequence shown here is derived from an EMBL/GenBank/DDBJ whole genome shotgun (WGS) entry which is preliminary data.</text>
</comment>
<accession>A0A5B7IFE0</accession>
<dbReference type="EMBL" id="VSRR010054694">
    <property type="protein sequence ID" value="MPC80676.1"/>
    <property type="molecule type" value="Genomic_DNA"/>
</dbReference>
<proteinExistence type="predicted"/>
<keyword evidence="2" id="KW-1185">Reference proteome</keyword>
<dbReference type="AlphaFoldDB" id="A0A5B7IFE0"/>
<evidence type="ECO:0000313" key="2">
    <source>
        <dbReference type="Proteomes" id="UP000324222"/>
    </source>
</evidence>
<evidence type="ECO:0000313" key="1">
    <source>
        <dbReference type="EMBL" id="MPC80676.1"/>
    </source>
</evidence>
<protein>
    <submittedName>
        <fullName evidence="1">Uncharacterized protein</fullName>
    </submittedName>
</protein>